<dbReference type="InterPro" id="IPR028098">
    <property type="entry name" value="Glyco_trans_4-like_N"/>
</dbReference>
<dbReference type="Pfam" id="PF13692">
    <property type="entry name" value="Glyco_trans_1_4"/>
    <property type="match status" value="1"/>
</dbReference>
<dbReference type="PANTHER" id="PTHR12526:SF510">
    <property type="entry name" value="D-INOSITOL 3-PHOSPHATE GLYCOSYLTRANSFERASE"/>
    <property type="match status" value="1"/>
</dbReference>
<feature type="domain" description="Glycosyltransferase subfamily 4-like N-terminal" evidence="3">
    <location>
        <begin position="23"/>
        <end position="194"/>
    </location>
</feature>
<dbReference type="Gene3D" id="3.40.50.2000">
    <property type="entry name" value="Glycogen Phosphorylase B"/>
    <property type="match status" value="2"/>
</dbReference>
<dbReference type="EMBL" id="JABVEC010000002">
    <property type="protein sequence ID" value="MBC6464928.1"/>
    <property type="molecule type" value="Genomic_DNA"/>
</dbReference>
<dbReference type="RefSeq" id="WP_187241886.1">
    <property type="nucleotide sequence ID" value="NZ_BAAAOK010000008.1"/>
</dbReference>
<dbReference type="PANTHER" id="PTHR12526">
    <property type="entry name" value="GLYCOSYLTRANSFERASE"/>
    <property type="match status" value="1"/>
</dbReference>
<gene>
    <name evidence="4" type="ORF">HKK74_05370</name>
</gene>
<name>A0ABR7LJR9_9ACTN</name>
<dbReference type="Pfam" id="PF13439">
    <property type="entry name" value="Glyco_transf_4"/>
    <property type="match status" value="1"/>
</dbReference>
<reference evidence="4 5" key="1">
    <citation type="submission" date="2020-06" db="EMBL/GenBank/DDBJ databases">
        <title>Actinomadura xiongansis sp. nov., isolated from soil of Baiyangdian.</title>
        <authorList>
            <person name="Zhang X."/>
        </authorList>
    </citation>
    <scope>NUCLEOTIDE SEQUENCE [LARGE SCALE GENOMIC DNA]</scope>
    <source>
        <strain evidence="4 5">HBUM206468</strain>
    </source>
</reference>
<dbReference type="Proteomes" id="UP000805614">
    <property type="component" value="Unassembled WGS sequence"/>
</dbReference>
<evidence type="ECO:0000313" key="4">
    <source>
        <dbReference type="EMBL" id="MBC6464928.1"/>
    </source>
</evidence>
<sequence length="378" mass="40539">MTRSRSGGDRMTIVLAVGSLRLGGTEHQVVKLAVGLRDRGHDVHVIALRYGGPLRSALKAAGVPVRVFAYDGVRQRDGAGRLSPRGSLTHLGRLLALWRYFRSLRPDVCHAFLFGCYTRVLPLAWAAGVPVRVNGRRGATPPSPLGVRREILDFLGRRASSLYVCNSRAGADELVRRERVPARRVVVISNGVDLPDTVADVEGRPARGIVVANLIHYKGHADLVDALTLLARPPKMTFVGEGPERDALTRLVGARGLTGTVELTGAVPDARPLFLAHQFAVLPSHQEGLPNAVLEAMAAGLPVITTTVGGIPEIVTDGVTGLLVPPRDPAALADMIERVAADPGLRLRLGTAARRAAEDFGVPRCAARHEAAYRAHRW</sequence>
<comment type="caution">
    <text evidence="4">The sequence shown here is derived from an EMBL/GenBank/DDBJ whole genome shotgun (WGS) entry which is preliminary data.</text>
</comment>
<evidence type="ECO:0000259" key="3">
    <source>
        <dbReference type="Pfam" id="PF13439"/>
    </source>
</evidence>
<proteinExistence type="predicted"/>
<evidence type="ECO:0000256" key="2">
    <source>
        <dbReference type="ARBA" id="ARBA00022679"/>
    </source>
</evidence>
<organism evidence="4 5">
    <name type="scientific">Actinomadura alba</name>
    <dbReference type="NCBI Taxonomy" id="406431"/>
    <lineage>
        <taxon>Bacteria</taxon>
        <taxon>Bacillati</taxon>
        <taxon>Actinomycetota</taxon>
        <taxon>Actinomycetes</taxon>
        <taxon>Streptosporangiales</taxon>
        <taxon>Thermomonosporaceae</taxon>
        <taxon>Actinomadura</taxon>
    </lineage>
</organism>
<evidence type="ECO:0000256" key="1">
    <source>
        <dbReference type="ARBA" id="ARBA00022676"/>
    </source>
</evidence>
<keyword evidence="5" id="KW-1185">Reference proteome</keyword>
<evidence type="ECO:0000313" key="5">
    <source>
        <dbReference type="Proteomes" id="UP000805614"/>
    </source>
</evidence>
<dbReference type="SUPFAM" id="SSF53756">
    <property type="entry name" value="UDP-Glycosyltransferase/glycogen phosphorylase"/>
    <property type="match status" value="1"/>
</dbReference>
<dbReference type="CDD" id="cd03811">
    <property type="entry name" value="GT4_GT28_WabH-like"/>
    <property type="match status" value="1"/>
</dbReference>
<accession>A0ABR7LJR9</accession>
<keyword evidence="2" id="KW-0808">Transferase</keyword>
<protein>
    <submittedName>
        <fullName evidence="4">Glycosyltransferase</fullName>
    </submittedName>
</protein>
<keyword evidence="1" id="KW-0328">Glycosyltransferase</keyword>